<reference evidence="1 3" key="1">
    <citation type="submission" date="2019-12" db="EMBL/GenBank/DDBJ databases">
        <title>Genomic-based taxomic classification of the family Erythrobacteraceae.</title>
        <authorList>
            <person name="Xu L."/>
        </authorList>
    </citation>
    <scope>NUCLEOTIDE SEQUENCE [LARGE SCALE GENOMIC DNA]</scope>
    <source>
        <strain evidence="1 3">JCM 16677</strain>
    </source>
</reference>
<comment type="caution">
    <text evidence="1">The sequence shown here is derived from an EMBL/GenBank/DDBJ whole genome shotgun (WGS) entry which is preliminary data.</text>
</comment>
<protein>
    <recommendedName>
        <fullName evidence="4">Spermidine synthase</fullName>
    </recommendedName>
</protein>
<dbReference type="EMBL" id="WTYE01000001">
    <property type="protein sequence ID" value="MXP31188.1"/>
    <property type="molecule type" value="Genomic_DNA"/>
</dbReference>
<dbReference type="EMBL" id="WTYE01000001">
    <property type="protein sequence ID" value="MXP33948.1"/>
    <property type="molecule type" value="Genomic_DNA"/>
</dbReference>
<gene>
    <name evidence="1" type="ORF">GRI94_05035</name>
    <name evidence="2" type="ORF">GRI94_19125</name>
</gene>
<dbReference type="Proteomes" id="UP000446786">
    <property type="component" value="Unassembled WGS sequence"/>
</dbReference>
<dbReference type="Gene3D" id="3.40.50.150">
    <property type="entry name" value="Vaccinia Virus protein VP39"/>
    <property type="match status" value="1"/>
</dbReference>
<dbReference type="OrthoDB" id="7338969at2"/>
<dbReference type="SUPFAM" id="SSF53335">
    <property type="entry name" value="S-adenosyl-L-methionine-dependent methyltransferases"/>
    <property type="match status" value="1"/>
</dbReference>
<dbReference type="AlphaFoldDB" id="A0A845AWM7"/>
<evidence type="ECO:0000313" key="3">
    <source>
        <dbReference type="Proteomes" id="UP000446786"/>
    </source>
</evidence>
<accession>A0A845AWM7</accession>
<sequence length="247" mass="27083">MFDIGPLRELFRPMISGAWELKCIEMAPCRGYWSGVQMCFGLILLTRGEDTWMSLAPVEIESQILGVEAARGHVAIMGLGMGWAASETALREEVAQITIVEHDPEAIALHEELDLFARLPGGVGEKIRIVEADAYAWVPDTPVDLLMPDIWLPLVGGHRVADVARMQDNVQAPQVYFWGQELEIARHAAASGRLLDEAGIAATVAGFDLPLLIPDAPDYPGKIKAAASQWMNDNWFEEGHAAILTRS</sequence>
<evidence type="ECO:0000313" key="2">
    <source>
        <dbReference type="EMBL" id="MXP33948.1"/>
    </source>
</evidence>
<dbReference type="RefSeq" id="WP_160778651.1">
    <property type="nucleotide sequence ID" value="NZ_BAAAZF010000001.1"/>
</dbReference>
<keyword evidence="3" id="KW-1185">Reference proteome</keyword>
<proteinExistence type="predicted"/>
<dbReference type="InterPro" id="IPR029063">
    <property type="entry name" value="SAM-dependent_MTases_sf"/>
</dbReference>
<name>A0A845AWM7_9SPHN</name>
<evidence type="ECO:0000313" key="1">
    <source>
        <dbReference type="EMBL" id="MXP31188.1"/>
    </source>
</evidence>
<evidence type="ECO:0008006" key="4">
    <source>
        <dbReference type="Google" id="ProtNLM"/>
    </source>
</evidence>
<organism evidence="1 3">
    <name type="scientific">Parerythrobacter jejuensis</name>
    <dbReference type="NCBI Taxonomy" id="795812"/>
    <lineage>
        <taxon>Bacteria</taxon>
        <taxon>Pseudomonadati</taxon>
        <taxon>Pseudomonadota</taxon>
        <taxon>Alphaproteobacteria</taxon>
        <taxon>Sphingomonadales</taxon>
        <taxon>Erythrobacteraceae</taxon>
        <taxon>Parerythrobacter</taxon>
    </lineage>
</organism>